<dbReference type="KEGG" id="nsg:H3L94_03455"/>
<dbReference type="GO" id="GO:0016020">
    <property type="term" value="C:membrane"/>
    <property type="evidence" value="ECO:0007669"/>
    <property type="project" value="UniProtKB-SubCell"/>
</dbReference>
<dbReference type="Proteomes" id="UP000514752">
    <property type="component" value="Chromosome"/>
</dbReference>
<dbReference type="SUPFAM" id="SSF48576">
    <property type="entry name" value="Terpenoid synthases"/>
    <property type="match status" value="1"/>
</dbReference>
<dbReference type="InterPro" id="IPR000326">
    <property type="entry name" value="PAP2/HPO"/>
</dbReference>
<dbReference type="InterPro" id="IPR036938">
    <property type="entry name" value="PAP2/HPO_sf"/>
</dbReference>
<accession>A0A7D7SJ09</accession>
<proteinExistence type="predicted"/>
<organism evidence="3 4">
    <name type="scientific">Neisseria shayeganii</name>
    <dbReference type="NCBI Taxonomy" id="607712"/>
    <lineage>
        <taxon>Bacteria</taxon>
        <taxon>Pseudomonadati</taxon>
        <taxon>Pseudomonadota</taxon>
        <taxon>Betaproteobacteria</taxon>
        <taxon>Neisseriales</taxon>
        <taxon>Neisseriaceae</taxon>
        <taxon>Neisseria</taxon>
    </lineage>
</organism>
<keyword evidence="1" id="KW-0812">Transmembrane</keyword>
<dbReference type="AlphaFoldDB" id="A0A7D7SJ09"/>
<feature type="domain" description="Phosphatidic acid phosphatase type 2/haloperoxidase" evidence="2">
    <location>
        <begin position="121"/>
        <end position="195"/>
    </location>
</feature>
<protein>
    <submittedName>
        <fullName evidence="3">Phosphatase PAP2 family protein</fullName>
    </submittedName>
</protein>
<dbReference type="SUPFAM" id="SSF48317">
    <property type="entry name" value="Acid phosphatase/Vanadium-dependent haloperoxidase"/>
    <property type="match status" value="1"/>
</dbReference>
<dbReference type="Gene3D" id="1.20.144.10">
    <property type="entry name" value="Phosphatidic acid phosphatase type 2/haloperoxidase"/>
    <property type="match status" value="1"/>
</dbReference>
<feature type="transmembrane region" description="Helical" evidence="1">
    <location>
        <begin position="9"/>
        <end position="29"/>
    </location>
</feature>
<reference evidence="3 4" key="1">
    <citation type="submission" date="2020-07" db="EMBL/GenBank/DDBJ databases">
        <title>Genomic diversity of species in the Neisseriaceae family.</title>
        <authorList>
            <person name="Vincent A.T."/>
            <person name="Bernet E."/>
            <person name="Veyrier F.J."/>
        </authorList>
    </citation>
    <scope>NUCLEOTIDE SEQUENCE [LARGE SCALE GENOMIC DNA]</scope>
    <source>
        <strain evidence="3 4">DSM 22244</strain>
    </source>
</reference>
<dbReference type="RefSeq" id="WP_182122668.1">
    <property type="nucleotide sequence ID" value="NZ_CP059567.1"/>
</dbReference>
<feature type="transmembrane region" description="Helical" evidence="1">
    <location>
        <begin position="49"/>
        <end position="70"/>
    </location>
</feature>
<dbReference type="EMBL" id="CP059567">
    <property type="protein sequence ID" value="QMT41107.1"/>
    <property type="molecule type" value="Genomic_DNA"/>
</dbReference>
<evidence type="ECO:0000313" key="3">
    <source>
        <dbReference type="EMBL" id="QMT41107.1"/>
    </source>
</evidence>
<dbReference type="Pfam" id="PF01569">
    <property type="entry name" value="PAP2"/>
    <property type="match status" value="1"/>
</dbReference>
<keyword evidence="1" id="KW-0472">Membrane</keyword>
<feature type="transmembrane region" description="Helical" evidence="1">
    <location>
        <begin position="82"/>
        <end position="102"/>
    </location>
</feature>
<evidence type="ECO:0000313" key="4">
    <source>
        <dbReference type="Proteomes" id="UP000514752"/>
    </source>
</evidence>
<dbReference type="InterPro" id="IPR008949">
    <property type="entry name" value="Isoprenoid_synthase_dom_sf"/>
</dbReference>
<name>A0A7D7SJ09_9NEIS</name>
<gene>
    <name evidence="3" type="ORF">H3L94_03455</name>
</gene>
<evidence type="ECO:0000256" key="1">
    <source>
        <dbReference type="SAM" id="Phobius"/>
    </source>
</evidence>
<evidence type="ECO:0000259" key="2">
    <source>
        <dbReference type="Pfam" id="PF01569"/>
    </source>
</evidence>
<keyword evidence="1" id="KW-1133">Transmembrane helix</keyword>
<sequence length="485" mass="54790">MPPLPHSRAFGFALAVLFAGLFAWFYGAANLLSAYTPWQIRPALPFEAAIPLLPAWSAVYLSMPLMLLWGAWRLEWTAQWRLFAVLLAELLAACLCFVLLPVDTAFPPAEASGPWQPLHQFAATLALERNHLPSLHMAFALTAALALQAALPPAGRLLVWCWAALVGLSTLFTHQHHLLDLAAGMALALAAWRMVPPYACRPRCLRRVRLGWLLCVNQQAFARRHLRYGWISLLLAAQRLIRPRRGRLLMRGFVFLQAVDDVMDGDRQTKEAPAELAERLIAAWQKGRFDETDDWQLLAAAFYNSLRHTAAPDTARREVAELLGVMRDDRLRAEQAAVWSAAAIQAQHRRTFTLSLNLLLAALGSPLRAQEVPELVDVLGWCSTVRDLCEDLAAGIINLPADIWRQLPTNPRQDPSALQHPALSQWLRQERQHALHLLDRLEQRQPEWARDPAGARIVRLFARSVRRFAGRRFRRLYPWLAAETE</sequence>
<dbReference type="Gene3D" id="1.10.600.10">
    <property type="entry name" value="Farnesyl Diphosphate Synthase"/>
    <property type="match status" value="1"/>
</dbReference>